<name>A0AAV2HM79_LYMST</name>
<comment type="caution">
    <text evidence="2">The sequence shown here is derived from an EMBL/GenBank/DDBJ whole genome shotgun (WGS) entry which is preliminary data.</text>
</comment>
<feature type="region of interest" description="Disordered" evidence="1">
    <location>
        <begin position="84"/>
        <end position="103"/>
    </location>
</feature>
<gene>
    <name evidence="2" type="ORF">GSLYS_00008502001</name>
</gene>
<feature type="compositionally biased region" description="Polar residues" evidence="1">
    <location>
        <begin position="86"/>
        <end position="103"/>
    </location>
</feature>
<proteinExistence type="predicted"/>
<feature type="region of interest" description="Disordered" evidence="1">
    <location>
        <begin position="34"/>
        <end position="72"/>
    </location>
</feature>
<feature type="region of interest" description="Disordered" evidence="1">
    <location>
        <begin position="1"/>
        <end position="22"/>
    </location>
</feature>
<feature type="non-terminal residue" evidence="2">
    <location>
        <position position="188"/>
    </location>
</feature>
<dbReference type="AlphaFoldDB" id="A0AAV2HM79"/>
<keyword evidence="3" id="KW-1185">Reference proteome</keyword>
<dbReference type="EMBL" id="CAXITT010000175">
    <property type="protein sequence ID" value="CAL1534542.1"/>
    <property type="molecule type" value="Genomic_DNA"/>
</dbReference>
<sequence length="188" mass="21564">MKNRSADCNSYGKANWSRENKPCLKNRSTDCNNYGNSSWSRENKPYMKNRSADNNSYSNSNHHSNSNHQKHNRFTPLRHDFKFNKNNEQSTHSNKMDKSNNSQKVVTRCKKTLPLVHQHCQESQKYLTPNSKDKVIDGSSKIIITQKMQDQGVSDGALSEEVLDKTVKSSRDCELVSNDGCKNIAKHR</sequence>
<accession>A0AAV2HM79</accession>
<protein>
    <submittedName>
        <fullName evidence="2">Uncharacterized protein</fullName>
    </submittedName>
</protein>
<reference evidence="2 3" key="1">
    <citation type="submission" date="2024-04" db="EMBL/GenBank/DDBJ databases">
        <authorList>
            <consortium name="Genoscope - CEA"/>
            <person name="William W."/>
        </authorList>
    </citation>
    <scope>NUCLEOTIDE SEQUENCE [LARGE SCALE GENOMIC DNA]</scope>
</reference>
<feature type="compositionally biased region" description="Low complexity" evidence="1">
    <location>
        <begin position="52"/>
        <end position="67"/>
    </location>
</feature>
<evidence type="ECO:0000313" key="3">
    <source>
        <dbReference type="Proteomes" id="UP001497497"/>
    </source>
</evidence>
<evidence type="ECO:0000313" key="2">
    <source>
        <dbReference type="EMBL" id="CAL1534542.1"/>
    </source>
</evidence>
<organism evidence="2 3">
    <name type="scientific">Lymnaea stagnalis</name>
    <name type="common">Great pond snail</name>
    <name type="synonym">Helix stagnalis</name>
    <dbReference type="NCBI Taxonomy" id="6523"/>
    <lineage>
        <taxon>Eukaryota</taxon>
        <taxon>Metazoa</taxon>
        <taxon>Spiralia</taxon>
        <taxon>Lophotrochozoa</taxon>
        <taxon>Mollusca</taxon>
        <taxon>Gastropoda</taxon>
        <taxon>Heterobranchia</taxon>
        <taxon>Euthyneura</taxon>
        <taxon>Panpulmonata</taxon>
        <taxon>Hygrophila</taxon>
        <taxon>Lymnaeoidea</taxon>
        <taxon>Lymnaeidae</taxon>
        <taxon>Lymnaea</taxon>
    </lineage>
</organism>
<dbReference type="Proteomes" id="UP001497497">
    <property type="component" value="Unassembled WGS sequence"/>
</dbReference>
<evidence type="ECO:0000256" key="1">
    <source>
        <dbReference type="SAM" id="MobiDB-lite"/>
    </source>
</evidence>